<evidence type="ECO:0000256" key="2">
    <source>
        <dbReference type="ARBA" id="ARBA00022980"/>
    </source>
</evidence>
<dbReference type="Gene3D" id="2.30.30.30">
    <property type="match status" value="1"/>
</dbReference>
<keyword evidence="2" id="KW-0689">Ribosomal protein</keyword>
<dbReference type="GO" id="GO:1990904">
    <property type="term" value="C:ribonucleoprotein complex"/>
    <property type="evidence" value="ECO:0007669"/>
    <property type="project" value="UniProtKB-KW"/>
</dbReference>
<dbReference type="InterPro" id="IPR010730">
    <property type="entry name" value="HET"/>
</dbReference>
<feature type="domain" description="Heterokaryon incompatibility" evidence="5">
    <location>
        <begin position="613"/>
        <end position="761"/>
    </location>
</feature>
<dbReference type="Pfam" id="PF06985">
    <property type="entry name" value="HET"/>
    <property type="match status" value="1"/>
</dbReference>
<keyword evidence="3" id="KW-0687">Ribonucleoprotein</keyword>
<gene>
    <name evidence="6" type="ORF">JMJ35_003068</name>
</gene>
<evidence type="ECO:0000256" key="3">
    <source>
        <dbReference type="ARBA" id="ARBA00023274"/>
    </source>
</evidence>
<proteinExistence type="inferred from homology"/>
<dbReference type="CDD" id="cd06089">
    <property type="entry name" value="KOW_RPL26"/>
    <property type="match status" value="1"/>
</dbReference>
<feature type="region of interest" description="Disordered" evidence="4">
    <location>
        <begin position="465"/>
        <end position="485"/>
    </location>
</feature>
<dbReference type="Proteomes" id="UP001166286">
    <property type="component" value="Unassembled WGS sequence"/>
</dbReference>
<evidence type="ECO:0000259" key="5">
    <source>
        <dbReference type="Pfam" id="PF06985"/>
    </source>
</evidence>
<dbReference type="GO" id="GO:0005840">
    <property type="term" value="C:ribosome"/>
    <property type="evidence" value="ECO:0007669"/>
    <property type="project" value="UniProtKB-KW"/>
</dbReference>
<dbReference type="InterPro" id="IPR014722">
    <property type="entry name" value="Rib_uL2_dom2"/>
</dbReference>
<dbReference type="AlphaFoldDB" id="A0AA39UCG8"/>
<organism evidence="6 7">
    <name type="scientific">Cladonia borealis</name>
    <dbReference type="NCBI Taxonomy" id="184061"/>
    <lineage>
        <taxon>Eukaryota</taxon>
        <taxon>Fungi</taxon>
        <taxon>Dikarya</taxon>
        <taxon>Ascomycota</taxon>
        <taxon>Pezizomycotina</taxon>
        <taxon>Lecanoromycetes</taxon>
        <taxon>OSLEUM clade</taxon>
        <taxon>Lecanoromycetidae</taxon>
        <taxon>Lecanorales</taxon>
        <taxon>Lecanorineae</taxon>
        <taxon>Cladoniaceae</taxon>
        <taxon>Cladonia</taxon>
    </lineage>
</organism>
<reference evidence="6" key="1">
    <citation type="submission" date="2023-03" db="EMBL/GenBank/DDBJ databases">
        <title>Complete genome of Cladonia borealis.</title>
        <authorList>
            <person name="Park H."/>
        </authorList>
    </citation>
    <scope>NUCLEOTIDE SEQUENCE</scope>
    <source>
        <strain evidence="6">ANT050790</strain>
    </source>
</reference>
<evidence type="ECO:0000313" key="6">
    <source>
        <dbReference type="EMBL" id="KAK0514451.1"/>
    </source>
</evidence>
<dbReference type="GO" id="GO:0003723">
    <property type="term" value="F:RNA binding"/>
    <property type="evidence" value="ECO:0007669"/>
    <property type="project" value="InterPro"/>
</dbReference>
<dbReference type="PANTHER" id="PTHR33112:SF10">
    <property type="entry name" value="TOL"/>
    <property type="match status" value="1"/>
</dbReference>
<dbReference type="InterPro" id="IPR041988">
    <property type="entry name" value="Ribosomal_uL24_KOW"/>
</dbReference>
<dbReference type="PANTHER" id="PTHR33112">
    <property type="entry name" value="DOMAIN PROTEIN, PUTATIVE-RELATED"/>
    <property type="match status" value="1"/>
</dbReference>
<comment type="similarity">
    <text evidence="1">Belongs to the universal ribosomal protein uL24 family.</text>
</comment>
<dbReference type="InterPro" id="IPR008991">
    <property type="entry name" value="Translation_prot_SH3-like_sf"/>
</dbReference>
<dbReference type="EMBL" id="JAFEKC020000005">
    <property type="protein sequence ID" value="KAK0514451.1"/>
    <property type="molecule type" value="Genomic_DNA"/>
</dbReference>
<protein>
    <recommendedName>
        <fullName evidence="5">Heterokaryon incompatibility domain-containing protein</fullName>
    </recommendedName>
</protein>
<sequence>MKALPRRPKPSLQSSFFASQPTLFQPYRAISNPSHTTRLDRAYELHGRRENLRERIHAERVARREDWFLGPLAPRRDAGMKGKEVGVVEMSYHLGGGEEKRKKDGETFAKAVGEGIGTRMGKGKRKAKAKVRERLGEGKEALGRRRGKWCSWEESLVEVGDRIVIVGKGGVEERDRGMIGEVIEVRKVEGEVVVEGLNMADVEIPDSLHAADKMTPPNRTVSLPIPFASVRLIHPLIYNDVYRDCIIEKLVRLPNDSRRYIANSQTFSPTGSLIEIPWPEKKEEEEEKVDHDDDTLRYEVEEETWVPTLLRAPMPEGVIDELRFKYSRHRTRHEPEYLAKKLERERKRAQYQAWAKSGGGMIMTPWQEAKARARAKAESEGKTGLKGRMLKKVVLVRIGRVMSEKGIQLTDKRMKAGEENLVREEVLAWAGAGGGKARKKVQVVEAKGAEDGEWEDVNEGEEFVEMDGPGRESEPFEAPPTQETPITKPISKYQVRHGINRRMNNYYETSGLIFIVYPNGVDRRGLFFTFYLKNMRQAGSLDGTRGLCSPASWSQSIISARKWRDQCLESHSTCHRSRLTDHSPTRLLQIGRPSREKIRLLLDPEREGTHVQYATLSHCWGDSHVLKLTSKSLKHLQGGIAISELGQTFQDAIFTAESLGIQFLWIDSLCILQDSRQDWQREAHLMSDVYRFSTLNIAASCAADSEAGCFPDRSNSTIEPCTVHSAWVDCHNYIYRLHYTSFWQDAFRDMPLMKRGWVVQELLLAPRVLYLGGTQLFWECYEARACETYPAGLPPDLLPSFTAREAVGGLLNSPGCRSDCVKGGLGKYDLWKLWKYIVEVYSAKQLTYASDKLVAISGIVKLMEQIFGDQYCVGLWRKNLAKQLFWASACPEQRLRPRPKPYRAPSWSWASLNGPISQPFYDESSYTEVKTLINITECRIESTAGDTTSSVTGGTLRLSGWLASMQLRPESQDIWSIFFNGAWWRLANNLIKFDCKPPTLQFHCLPLFVDTHLLPYWIASCLLLGPTGNVKGQFERLGTLYFSNGGLGMADWTKLRGVENESWLEYEGRSRNDQYEISII</sequence>
<evidence type="ECO:0000256" key="4">
    <source>
        <dbReference type="SAM" id="MobiDB-lite"/>
    </source>
</evidence>
<keyword evidence="7" id="KW-1185">Reference proteome</keyword>
<comment type="caution">
    <text evidence="6">The sequence shown here is derived from an EMBL/GenBank/DDBJ whole genome shotgun (WGS) entry which is preliminary data.</text>
</comment>
<evidence type="ECO:0000313" key="7">
    <source>
        <dbReference type="Proteomes" id="UP001166286"/>
    </source>
</evidence>
<name>A0AA39UCG8_9LECA</name>
<accession>A0AA39UCG8</accession>
<dbReference type="SUPFAM" id="SSF50104">
    <property type="entry name" value="Translation proteins SH3-like domain"/>
    <property type="match status" value="1"/>
</dbReference>
<evidence type="ECO:0000256" key="1">
    <source>
        <dbReference type="ARBA" id="ARBA00010618"/>
    </source>
</evidence>
<dbReference type="Pfam" id="PF22682">
    <property type="entry name" value="Ribosomal_uL24m-like"/>
    <property type="match status" value="1"/>
</dbReference>